<feature type="binding site" evidence="8">
    <location>
        <position position="68"/>
    </location>
    <ligand>
        <name>Zn(2+)</name>
        <dbReference type="ChEBI" id="CHEBI:29105"/>
        <label>2</label>
        <note>catalytic</note>
    </ligand>
</feature>
<dbReference type="PANTHER" id="PTHR46018">
    <property type="entry name" value="ZINC PHOSPHODIESTERASE ELAC PROTEIN 1"/>
    <property type="match status" value="1"/>
</dbReference>
<dbReference type="InterPro" id="IPR036866">
    <property type="entry name" value="RibonucZ/Hydroxyglut_hydro"/>
</dbReference>
<organism evidence="11 12">
    <name type="scientific">Geodermatophilus arenarius</name>
    <dbReference type="NCBI Taxonomy" id="1137990"/>
    <lineage>
        <taxon>Bacteria</taxon>
        <taxon>Bacillati</taxon>
        <taxon>Actinomycetota</taxon>
        <taxon>Actinomycetes</taxon>
        <taxon>Geodermatophilales</taxon>
        <taxon>Geodermatophilaceae</taxon>
        <taxon>Geodermatophilus</taxon>
    </lineage>
</organism>
<keyword evidence="6 8" id="KW-0378">Hydrolase</keyword>
<dbReference type="Gene3D" id="3.60.15.10">
    <property type="entry name" value="Ribonuclease Z/Hydroxyacylglutathione hydrolase-like"/>
    <property type="match status" value="1"/>
</dbReference>
<evidence type="ECO:0000256" key="6">
    <source>
        <dbReference type="ARBA" id="ARBA00022801"/>
    </source>
</evidence>
<feature type="domain" description="Metallo-beta-lactamase" evidence="10">
    <location>
        <begin position="198"/>
        <end position="267"/>
    </location>
</feature>
<dbReference type="EMBL" id="JBHSGR010000015">
    <property type="protein sequence ID" value="MFC4694612.1"/>
    <property type="molecule type" value="Genomic_DNA"/>
</dbReference>
<evidence type="ECO:0000259" key="9">
    <source>
        <dbReference type="Pfam" id="PF00753"/>
    </source>
</evidence>
<evidence type="ECO:0000256" key="3">
    <source>
        <dbReference type="ARBA" id="ARBA00022722"/>
    </source>
</evidence>
<dbReference type="RefSeq" id="WP_387989966.1">
    <property type="nucleotide sequence ID" value="NZ_JBHSGR010000015.1"/>
</dbReference>
<reference evidence="12" key="1">
    <citation type="journal article" date="2019" name="Int. J. Syst. Evol. Microbiol.">
        <title>The Global Catalogue of Microorganisms (GCM) 10K type strain sequencing project: providing services to taxonomists for standard genome sequencing and annotation.</title>
        <authorList>
            <consortium name="The Broad Institute Genomics Platform"/>
            <consortium name="The Broad Institute Genome Sequencing Center for Infectious Disease"/>
            <person name="Wu L."/>
            <person name="Ma J."/>
        </authorList>
    </citation>
    <scope>NUCLEOTIDE SEQUENCE [LARGE SCALE GENOMIC DNA]</scope>
    <source>
        <strain evidence="12">CCUG 62763</strain>
    </source>
</reference>
<evidence type="ECO:0000259" key="10">
    <source>
        <dbReference type="Pfam" id="PF12706"/>
    </source>
</evidence>
<gene>
    <name evidence="8" type="primary">rnz</name>
    <name evidence="11" type="ORF">ACFO3M_14525</name>
</gene>
<comment type="caution">
    <text evidence="11">The sequence shown here is derived from an EMBL/GenBank/DDBJ whole genome shotgun (WGS) entry which is preliminary data.</text>
</comment>
<dbReference type="InterPro" id="IPR001279">
    <property type="entry name" value="Metallo-B-lactamas"/>
</dbReference>
<comment type="subunit">
    <text evidence="1 8">Homodimer.</text>
</comment>
<evidence type="ECO:0000256" key="1">
    <source>
        <dbReference type="ARBA" id="ARBA00011738"/>
    </source>
</evidence>
<dbReference type="GO" id="GO:0042781">
    <property type="term" value="F:3'-tRNA processing endoribonuclease activity"/>
    <property type="evidence" value="ECO:0007669"/>
    <property type="project" value="UniProtKB-EC"/>
</dbReference>
<dbReference type="Pfam" id="PF00753">
    <property type="entry name" value="Lactamase_B"/>
    <property type="match status" value="1"/>
</dbReference>
<feature type="binding site" evidence="8">
    <location>
        <position position="208"/>
    </location>
    <ligand>
        <name>Zn(2+)</name>
        <dbReference type="ChEBI" id="CHEBI:29105"/>
        <label>2</label>
        <note>catalytic</note>
    </ligand>
</feature>
<evidence type="ECO:0000256" key="2">
    <source>
        <dbReference type="ARBA" id="ARBA00022694"/>
    </source>
</evidence>
<evidence type="ECO:0000256" key="4">
    <source>
        <dbReference type="ARBA" id="ARBA00022723"/>
    </source>
</evidence>
<dbReference type="PANTHER" id="PTHR46018:SF2">
    <property type="entry name" value="ZINC PHOSPHODIESTERASE ELAC PROTEIN 1"/>
    <property type="match status" value="1"/>
</dbReference>
<evidence type="ECO:0000256" key="7">
    <source>
        <dbReference type="ARBA" id="ARBA00022833"/>
    </source>
</evidence>
<dbReference type="HAMAP" id="MF_01818">
    <property type="entry name" value="RNase_Z_BN"/>
    <property type="match status" value="1"/>
</dbReference>
<dbReference type="NCBIfam" id="NF000805">
    <property type="entry name" value="PRK00055.2-3"/>
    <property type="match status" value="1"/>
</dbReference>
<keyword evidence="4 8" id="KW-0479">Metal-binding</keyword>
<keyword evidence="5 8" id="KW-0255">Endonuclease</keyword>
<feature type="binding site" evidence="8">
    <location>
        <position position="67"/>
    </location>
    <ligand>
        <name>Zn(2+)</name>
        <dbReference type="ChEBI" id="CHEBI:29105"/>
        <label>2</label>
        <note>catalytic</note>
    </ligand>
</feature>
<dbReference type="SUPFAM" id="SSF56281">
    <property type="entry name" value="Metallo-hydrolase/oxidoreductase"/>
    <property type="match status" value="1"/>
</dbReference>
<comment type="similarity">
    <text evidence="8">Belongs to the RNase Z family.</text>
</comment>
<feature type="domain" description="Metallo-beta-lactamase" evidence="9">
    <location>
        <begin position="20"/>
        <end position="134"/>
    </location>
</feature>
<dbReference type="Proteomes" id="UP001596025">
    <property type="component" value="Unassembled WGS sequence"/>
</dbReference>
<sequence length="305" mass="33077">MAARELVVLGTASQAPTRTRNHNGYLLRWDGRGFLFDPGEGTQRQMLLAGVPSSAVHRILLSHFHGDHCLGLPGVVQRMSLDGVAHPVVAHYPASGQVFFDRLRHATPFADLAEVREEPVSGDGRLADDPAGVLEACRLSHPVESFGYRLTEPDGVRMLPDRLAGAGVAGPDVGRLQREGVLRVGERTVRLAEVSAPRPGQRFAFVMDTRMCDAVPALADRADLLVIEATFLAADEALAERYGHLTARRAARVAAQAGVRTLVLTHFSQRYADPRAFTDEAREEFDGDLVVATDLQRVPVPARAG</sequence>
<dbReference type="EC" id="3.1.26.11" evidence="8"/>
<comment type="catalytic activity">
    <reaction evidence="8">
        <text>Endonucleolytic cleavage of RNA, removing extra 3' nucleotides from tRNA precursor, generating 3' termini of tRNAs. A 3'-hydroxy group is left at the tRNA terminus and a 5'-phosphoryl group is left at the trailer molecule.</text>
        <dbReference type="EC" id="3.1.26.11"/>
    </reaction>
</comment>
<name>A0ABV9LMH2_9ACTN</name>
<feature type="binding site" evidence="8">
    <location>
        <position position="266"/>
    </location>
    <ligand>
        <name>Zn(2+)</name>
        <dbReference type="ChEBI" id="CHEBI:29105"/>
        <label>2</label>
        <note>catalytic</note>
    </ligand>
</feature>
<evidence type="ECO:0000313" key="12">
    <source>
        <dbReference type="Proteomes" id="UP001596025"/>
    </source>
</evidence>
<feature type="active site" description="Proton acceptor" evidence="8">
    <location>
        <position position="67"/>
    </location>
</feature>
<proteinExistence type="inferred from homology"/>
<evidence type="ECO:0000256" key="5">
    <source>
        <dbReference type="ARBA" id="ARBA00022759"/>
    </source>
</evidence>
<feature type="binding site" evidence="8">
    <location>
        <position position="208"/>
    </location>
    <ligand>
        <name>Zn(2+)</name>
        <dbReference type="ChEBI" id="CHEBI:29105"/>
        <label>1</label>
        <note>catalytic</note>
    </ligand>
</feature>
<feature type="binding site" evidence="8">
    <location>
        <position position="65"/>
    </location>
    <ligand>
        <name>Zn(2+)</name>
        <dbReference type="ChEBI" id="CHEBI:29105"/>
        <label>1</label>
        <note>catalytic</note>
    </ligand>
</feature>
<dbReference type="Pfam" id="PF12706">
    <property type="entry name" value="Lactamase_B_2"/>
    <property type="match status" value="1"/>
</dbReference>
<feature type="binding site" evidence="8">
    <location>
        <position position="63"/>
    </location>
    <ligand>
        <name>Zn(2+)</name>
        <dbReference type="ChEBI" id="CHEBI:29105"/>
        <label>1</label>
        <note>catalytic</note>
    </ligand>
</feature>
<comment type="cofactor">
    <cofactor evidence="8">
        <name>Zn(2+)</name>
        <dbReference type="ChEBI" id="CHEBI:29105"/>
    </cofactor>
    <text evidence="8">Binds 2 Zn(2+) ions.</text>
</comment>
<dbReference type="CDD" id="cd07717">
    <property type="entry name" value="RNaseZ_ZiPD-like_MBL-fold"/>
    <property type="match status" value="1"/>
</dbReference>
<evidence type="ECO:0000313" key="11">
    <source>
        <dbReference type="EMBL" id="MFC4694612.1"/>
    </source>
</evidence>
<evidence type="ECO:0000256" key="8">
    <source>
        <dbReference type="HAMAP-Rule" id="MF_01818"/>
    </source>
</evidence>
<keyword evidence="3 8" id="KW-0540">Nuclease</keyword>
<feature type="binding site" evidence="8">
    <location>
        <position position="141"/>
    </location>
    <ligand>
        <name>Zn(2+)</name>
        <dbReference type="ChEBI" id="CHEBI:29105"/>
        <label>1</label>
        <note>catalytic</note>
    </ligand>
</feature>
<keyword evidence="7 8" id="KW-0862">Zinc</keyword>
<comment type="function">
    <text evidence="8">Zinc phosphodiesterase, which displays some tRNA 3'-processing endonuclease activity. Probably involved in tRNA maturation, by removing a 3'-trailer from precursor tRNA.</text>
</comment>
<accession>A0ABV9LMH2</accession>
<keyword evidence="2 8" id="KW-0819">tRNA processing</keyword>
<dbReference type="InterPro" id="IPR013471">
    <property type="entry name" value="RNase_Z/BN"/>
</dbReference>
<keyword evidence="12" id="KW-1185">Reference proteome</keyword>
<protein>
    <recommendedName>
        <fullName evidence="8">Ribonuclease Z</fullName>
        <shortName evidence="8">RNase Z</shortName>
        <ecNumber evidence="8">3.1.26.11</ecNumber>
    </recommendedName>
    <alternativeName>
        <fullName evidence="8">tRNA 3 endonuclease</fullName>
    </alternativeName>
    <alternativeName>
        <fullName evidence="8">tRNase Z</fullName>
    </alternativeName>
</protein>